<accession>A0A4W3GBY9</accession>
<keyword evidence="2" id="KW-0175">Coiled coil</keyword>
<feature type="coiled-coil region" evidence="2">
    <location>
        <begin position="12"/>
        <end position="56"/>
    </location>
</feature>
<keyword evidence="1" id="KW-0677">Repeat</keyword>
<evidence type="ECO:0000313" key="5">
    <source>
        <dbReference type="Proteomes" id="UP000314986"/>
    </source>
</evidence>
<dbReference type="GO" id="GO:0050808">
    <property type="term" value="P:synapse organization"/>
    <property type="evidence" value="ECO:0007669"/>
    <property type="project" value="TreeGrafter"/>
</dbReference>
<dbReference type="Proteomes" id="UP000314986">
    <property type="component" value="Unassembled WGS sequence"/>
</dbReference>
<reference evidence="5" key="2">
    <citation type="journal article" date="2007" name="PLoS Biol.">
        <title>Survey sequencing and comparative analysis of the elephant shark (Callorhinchus milii) genome.</title>
        <authorList>
            <person name="Venkatesh B."/>
            <person name="Kirkness E.F."/>
            <person name="Loh Y.H."/>
            <person name="Halpern A.L."/>
            <person name="Lee A.P."/>
            <person name="Johnson J."/>
            <person name="Dandona N."/>
            <person name="Viswanathan L.D."/>
            <person name="Tay A."/>
            <person name="Venter J.C."/>
            <person name="Strausberg R.L."/>
            <person name="Brenner S."/>
        </authorList>
    </citation>
    <scope>NUCLEOTIDE SEQUENCE [LARGE SCALE GENOMIC DNA]</scope>
</reference>
<reference evidence="5" key="1">
    <citation type="journal article" date="2006" name="Science">
        <title>Ancient noncoding elements conserved in the human genome.</title>
        <authorList>
            <person name="Venkatesh B."/>
            <person name="Kirkness E.F."/>
            <person name="Loh Y.H."/>
            <person name="Halpern A.L."/>
            <person name="Lee A.P."/>
            <person name="Johnson J."/>
            <person name="Dandona N."/>
            <person name="Viswanathan L.D."/>
            <person name="Tay A."/>
            <person name="Venter J.C."/>
            <person name="Strausberg R.L."/>
            <person name="Brenner S."/>
        </authorList>
    </citation>
    <scope>NUCLEOTIDE SEQUENCE [LARGE SCALE GENOMIC DNA]</scope>
</reference>
<sequence>MEERITTLEKRYLSAQREATSLHDANDKLENELASKESLLKQSEEKNRQLQDWLDTSKQKLQQTLRKAETLPEVEAELAQRVAA</sequence>
<dbReference type="GO" id="GO:0048786">
    <property type="term" value="C:presynaptic active zone"/>
    <property type="evidence" value="ECO:0007669"/>
    <property type="project" value="TreeGrafter"/>
</dbReference>
<dbReference type="InterPro" id="IPR057892">
    <property type="entry name" value="LIP-1_CC2"/>
</dbReference>
<reference evidence="4" key="4">
    <citation type="submission" date="2025-08" db="UniProtKB">
        <authorList>
            <consortium name="Ensembl"/>
        </authorList>
    </citation>
    <scope>IDENTIFICATION</scope>
</reference>
<dbReference type="InterPro" id="IPR029515">
    <property type="entry name" value="Liprin"/>
</dbReference>
<reference evidence="5" key="3">
    <citation type="journal article" date="2014" name="Nature">
        <title>Elephant shark genome provides unique insights into gnathostome evolution.</title>
        <authorList>
            <consortium name="International Elephant Shark Genome Sequencing Consortium"/>
            <person name="Venkatesh B."/>
            <person name="Lee A.P."/>
            <person name="Ravi V."/>
            <person name="Maurya A.K."/>
            <person name="Lian M.M."/>
            <person name="Swann J.B."/>
            <person name="Ohta Y."/>
            <person name="Flajnik M.F."/>
            <person name="Sutoh Y."/>
            <person name="Kasahara M."/>
            <person name="Hoon S."/>
            <person name="Gangu V."/>
            <person name="Roy S.W."/>
            <person name="Irimia M."/>
            <person name="Korzh V."/>
            <person name="Kondrychyn I."/>
            <person name="Lim Z.W."/>
            <person name="Tay B.H."/>
            <person name="Tohari S."/>
            <person name="Kong K.W."/>
            <person name="Ho S."/>
            <person name="Lorente-Galdos B."/>
            <person name="Quilez J."/>
            <person name="Marques-Bonet T."/>
            <person name="Raney B.J."/>
            <person name="Ingham P.W."/>
            <person name="Tay A."/>
            <person name="Hillier L.W."/>
            <person name="Minx P."/>
            <person name="Boehm T."/>
            <person name="Wilson R.K."/>
            <person name="Brenner S."/>
            <person name="Warren W.C."/>
        </authorList>
    </citation>
    <scope>NUCLEOTIDE SEQUENCE [LARGE SCALE GENOMIC DNA]</scope>
</reference>
<dbReference type="GeneTree" id="ENSGT01050000244900"/>
<dbReference type="InParanoid" id="A0A4W3GBY9"/>
<feature type="domain" description="Liprin-alpha CC2" evidence="3">
    <location>
        <begin position="1"/>
        <end position="84"/>
    </location>
</feature>
<dbReference type="AlphaFoldDB" id="A0A4W3GBY9"/>
<evidence type="ECO:0000256" key="2">
    <source>
        <dbReference type="SAM" id="Coils"/>
    </source>
</evidence>
<evidence type="ECO:0000313" key="4">
    <source>
        <dbReference type="Ensembl" id="ENSCMIP00000000738.1"/>
    </source>
</evidence>
<proteinExistence type="predicted"/>
<dbReference type="PANTHER" id="PTHR12587:SF4">
    <property type="entry name" value="LIPRIN-ALPHA-3"/>
    <property type="match status" value="1"/>
</dbReference>
<reference evidence="4" key="5">
    <citation type="submission" date="2025-09" db="UniProtKB">
        <authorList>
            <consortium name="Ensembl"/>
        </authorList>
    </citation>
    <scope>IDENTIFICATION</scope>
</reference>
<protein>
    <submittedName>
        <fullName evidence="4">Liprin-alpha-3-like</fullName>
    </submittedName>
</protein>
<dbReference type="PANTHER" id="PTHR12587">
    <property type="entry name" value="LAR INTERACTING PROTEIN LIP -RELATED PROTEIN"/>
    <property type="match status" value="1"/>
</dbReference>
<keyword evidence="5" id="KW-1185">Reference proteome</keyword>
<dbReference type="STRING" id="7868.ENSCMIP00000000738"/>
<evidence type="ECO:0000256" key="1">
    <source>
        <dbReference type="ARBA" id="ARBA00022737"/>
    </source>
</evidence>
<organism evidence="4 5">
    <name type="scientific">Callorhinchus milii</name>
    <name type="common">Ghost shark</name>
    <dbReference type="NCBI Taxonomy" id="7868"/>
    <lineage>
        <taxon>Eukaryota</taxon>
        <taxon>Metazoa</taxon>
        <taxon>Chordata</taxon>
        <taxon>Craniata</taxon>
        <taxon>Vertebrata</taxon>
        <taxon>Chondrichthyes</taxon>
        <taxon>Holocephali</taxon>
        <taxon>Chimaeriformes</taxon>
        <taxon>Callorhinchidae</taxon>
        <taxon>Callorhinchus</taxon>
    </lineage>
</organism>
<name>A0A4W3GBY9_CALMI</name>
<dbReference type="Ensembl" id="ENSCMIT00000000787.1">
    <property type="protein sequence ID" value="ENSCMIP00000000738.1"/>
    <property type="gene ID" value="ENSCMIG00000000516.1"/>
</dbReference>
<evidence type="ECO:0000259" key="3">
    <source>
        <dbReference type="Pfam" id="PF25526"/>
    </source>
</evidence>
<dbReference type="Pfam" id="PF25526">
    <property type="entry name" value="LIP-1"/>
    <property type="match status" value="1"/>
</dbReference>